<keyword evidence="8 9" id="KW-0472">Membrane</keyword>
<dbReference type="InterPro" id="IPR011527">
    <property type="entry name" value="ABC1_TM_dom"/>
</dbReference>
<dbReference type="InterPro" id="IPR003439">
    <property type="entry name" value="ABC_transporter-like_ATP-bd"/>
</dbReference>
<dbReference type="GO" id="GO:0005524">
    <property type="term" value="F:ATP binding"/>
    <property type="evidence" value="ECO:0007669"/>
    <property type="project" value="UniProtKB-KW"/>
</dbReference>
<evidence type="ECO:0000256" key="4">
    <source>
        <dbReference type="ARBA" id="ARBA00022692"/>
    </source>
</evidence>
<feature type="domain" description="ABC transmembrane type-1" evidence="11">
    <location>
        <begin position="18"/>
        <end position="300"/>
    </location>
</feature>
<feature type="domain" description="ABC transporter" evidence="10">
    <location>
        <begin position="334"/>
        <end position="569"/>
    </location>
</feature>
<dbReference type="InterPro" id="IPR017871">
    <property type="entry name" value="ABC_transporter-like_CS"/>
</dbReference>
<dbReference type="GO" id="GO:0016887">
    <property type="term" value="F:ATP hydrolysis activity"/>
    <property type="evidence" value="ECO:0007669"/>
    <property type="project" value="InterPro"/>
</dbReference>
<dbReference type="AlphaFoldDB" id="A0A0A6USC4"/>
<dbReference type="Pfam" id="PF00664">
    <property type="entry name" value="ABC_membrane"/>
    <property type="match status" value="1"/>
</dbReference>
<dbReference type="PANTHER" id="PTHR43394">
    <property type="entry name" value="ATP-DEPENDENT PERMEASE MDL1, MITOCHONDRIAL"/>
    <property type="match status" value="1"/>
</dbReference>
<dbReference type="FunFam" id="3.40.50.300:FF:000854">
    <property type="entry name" value="Multidrug ABC transporter ATP-binding protein"/>
    <property type="match status" value="1"/>
</dbReference>
<dbReference type="CDD" id="cd18548">
    <property type="entry name" value="ABC_6TM_Tm287_like"/>
    <property type="match status" value="1"/>
</dbReference>
<evidence type="ECO:0000259" key="10">
    <source>
        <dbReference type="PROSITE" id="PS50893"/>
    </source>
</evidence>
<evidence type="ECO:0000313" key="13">
    <source>
        <dbReference type="Proteomes" id="UP000054537"/>
    </source>
</evidence>
<feature type="transmembrane region" description="Helical" evidence="9">
    <location>
        <begin position="15"/>
        <end position="34"/>
    </location>
</feature>
<evidence type="ECO:0000256" key="9">
    <source>
        <dbReference type="SAM" id="Phobius"/>
    </source>
</evidence>
<dbReference type="GO" id="GO:0005886">
    <property type="term" value="C:plasma membrane"/>
    <property type="evidence" value="ECO:0007669"/>
    <property type="project" value="UniProtKB-SubCell"/>
</dbReference>
<comment type="caution">
    <text evidence="12">The sequence shown here is derived from an EMBL/GenBank/DDBJ whole genome shotgun (WGS) entry which is preliminary data.</text>
</comment>
<dbReference type="InterPro" id="IPR036640">
    <property type="entry name" value="ABC1_TM_sf"/>
</dbReference>
<evidence type="ECO:0000256" key="1">
    <source>
        <dbReference type="ARBA" id="ARBA00004651"/>
    </source>
</evidence>
<feature type="transmembrane region" description="Helical" evidence="9">
    <location>
        <begin position="240"/>
        <end position="260"/>
    </location>
</feature>
<dbReference type="SUPFAM" id="SSF90123">
    <property type="entry name" value="ABC transporter transmembrane region"/>
    <property type="match status" value="1"/>
</dbReference>
<dbReference type="PANTHER" id="PTHR43394:SF1">
    <property type="entry name" value="ATP-BINDING CASSETTE SUB-FAMILY B MEMBER 10, MITOCHONDRIAL"/>
    <property type="match status" value="1"/>
</dbReference>
<dbReference type="GO" id="GO:0015421">
    <property type="term" value="F:ABC-type oligopeptide transporter activity"/>
    <property type="evidence" value="ECO:0007669"/>
    <property type="project" value="TreeGrafter"/>
</dbReference>
<dbReference type="SMART" id="SM00382">
    <property type="entry name" value="AAA"/>
    <property type="match status" value="1"/>
</dbReference>
<dbReference type="InterPro" id="IPR003593">
    <property type="entry name" value="AAA+_ATPase"/>
</dbReference>
<evidence type="ECO:0000256" key="5">
    <source>
        <dbReference type="ARBA" id="ARBA00022741"/>
    </source>
</evidence>
<name>A0A0A6USC4_ACTUT</name>
<keyword evidence="4 9" id="KW-0812">Transmembrane</keyword>
<dbReference type="InterPro" id="IPR027417">
    <property type="entry name" value="P-loop_NTPase"/>
</dbReference>
<keyword evidence="13" id="KW-1185">Reference proteome</keyword>
<keyword evidence="7 9" id="KW-1133">Transmembrane helix</keyword>
<keyword evidence="2" id="KW-0813">Transport</keyword>
<dbReference type="Proteomes" id="UP000054537">
    <property type="component" value="Unassembled WGS sequence"/>
</dbReference>
<evidence type="ECO:0000256" key="2">
    <source>
        <dbReference type="ARBA" id="ARBA00022448"/>
    </source>
</evidence>
<keyword evidence="6" id="KW-0067">ATP-binding</keyword>
<feature type="transmembrane region" description="Helical" evidence="9">
    <location>
        <begin position="157"/>
        <end position="176"/>
    </location>
</feature>
<dbReference type="eggNOG" id="COG1132">
    <property type="taxonomic scope" value="Bacteria"/>
</dbReference>
<gene>
    <name evidence="12" type="ORF">MB27_08955</name>
</gene>
<protein>
    <submittedName>
        <fullName evidence="12">Multidrug ABC transporter ATPase</fullName>
    </submittedName>
</protein>
<evidence type="ECO:0000256" key="3">
    <source>
        <dbReference type="ARBA" id="ARBA00022475"/>
    </source>
</evidence>
<comment type="subcellular location">
    <subcellularLocation>
        <location evidence="1">Cell membrane</location>
        <topology evidence="1">Multi-pass membrane protein</topology>
    </subcellularLocation>
</comment>
<dbReference type="STRING" id="1869.MB27_08955"/>
<sequence>MLIQLLRRRLRPQSAPLAGVVALQVIATAAVLYLPRLNADLIDLGVVPGDTGAILRTGSVMLAVTAIQIVCSAAAVRLGALAAMSLGRDLRAEVFRRVGTFGGVELGRFGRATLITRTTQDVAQVQGLVLTGCTVLVAAPIMCVGGTVMALREDVGLSPLVLLAAVVIAAAVGLIIRRMVPRFRQVQSRVDKLTSVLRDQLGGVRVVRAFAQEDREEERFAEANEALTGATLGTARLQALMLPVIVLVFNVSTIVVLWFGAGQVGAGRLQIGELSAFLQYLVQILMAVMMASSMAMAVPRAAVSAERIAAAVGVRPAISGPDRPVRWPAGAGHVELRDVGFTYPGAEEPALRGVSFTAAAGRTTAVVGGTGAGKSTLLALLPRLLDATGGSVLVGSVDVRDMPLGELRGHIGLVPQRPYLFSGTVAGNLRYGDPAATDDDLWRCLEVAQAREFVASLPGGLDALVEQGGVNFSGGQRQRLAIARALVRRPAIYLFDDSFSALDTRTEAALRDALHEFAADAVVLVVAQRIATVAGADRIVVLDNGAVAGDGRHEELIETCPTYAEIVRSQASAAVVR</sequence>
<dbReference type="Gene3D" id="3.40.50.300">
    <property type="entry name" value="P-loop containing nucleotide triphosphate hydrolases"/>
    <property type="match status" value="1"/>
</dbReference>
<dbReference type="PROSITE" id="PS50929">
    <property type="entry name" value="ABC_TM1F"/>
    <property type="match status" value="1"/>
</dbReference>
<accession>A0A0A6USC4</accession>
<dbReference type="OrthoDB" id="9806127at2"/>
<evidence type="ECO:0000313" key="12">
    <source>
        <dbReference type="EMBL" id="KHD77888.1"/>
    </source>
</evidence>
<dbReference type="PROSITE" id="PS50893">
    <property type="entry name" value="ABC_TRANSPORTER_2"/>
    <property type="match status" value="1"/>
</dbReference>
<dbReference type="Pfam" id="PF00005">
    <property type="entry name" value="ABC_tran"/>
    <property type="match status" value="1"/>
</dbReference>
<feature type="transmembrane region" description="Helical" evidence="9">
    <location>
        <begin position="54"/>
        <end position="76"/>
    </location>
</feature>
<dbReference type="PROSITE" id="PS00211">
    <property type="entry name" value="ABC_TRANSPORTER_1"/>
    <property type="match status" value="1"/>
</dbReference>
<dbReference type="Gene3D" id="1.20.1560.10">
    <property type="entry name" value="ABC transporter type 1, transmembrane domain"/>
    <property type="match status" value="1"/>
</dbReference>
<dbReference type="InterPro" id="IPR039421">
    <property type="entry name" value="Type_1_exporter"/>
</dbReference>
<feature type="transmembrane region" description="Helical" evidence="9">
    <location>
        <begin position="127"/>
        <end position="151"/>
    </location>
</feature>
<evidence type="ECO:0000256" key="8">
    <source>
        <dbReference type="ARBA" id="ARBA00023136"/>
    </source>
</evidence>
<evidence type="ECO:0000256" key="7">
    <source>
        <dbReference type="ARBA" id="ARBA00022989"/>
    </source>
</evidence>
<proteinExistence type="predicted"/>
<keyword evidence="3" id="KW-1003">Cell membrane</keyword>
<feature type="transmembrane region" description="Helical" evidence="9">
    <location>
        <begin position="280"/>
        <end position="298"/>
    </location>
</feature>
<evidence type="ECO:0000259" key="11">
    <source>
        <dbReference type="PROSITE" id="PS50929"/>
    </source>
</evidence>
<dbReference type="RefSeq" id="WP_043523692.1">
    <property type="nucleotide sequence ID" value="NZ_BAABKU010000038.1"/>
</dbReference>
<evidence type="ECO:0000256" key="6">
    <source>
        <dbReference type="ARBA" id="ARBA00022840"/>
    </source>
</evidence>
<organism evidence="12 13">
    <name type="scientific">Actinoplanes utahensis</name>
    <dbReference type="NCBI Taxonomy" id="1869"/>
    <lineage>
        <taxon>Bacteria</taxon>
        <taxon>Bacillati</taxon>
        <taxon>Actinomycetota</taxon>
        <taxon>Actinomycetes</taxon>
        <taxon>Micromonosporales</taxon>
        <taxon>Micromonosporaceae</taxon>
        <taxon>Actinoplanes</taxon>
    </lineage>
</organism>
<dbReference type="SUPFAM" id="SSF52540">
    <property type="entry name" value="P-loop containing nucleoside triphosphate hydrolases"/>
    <property type="match status" value="1"/>
</dbReference>
<keyword evidence="5" id="KW-0547">Nucleotide-binding</keyword>
<dbReference type="EMBL" id="JRTT01000008">
    <property type="protein sequence ID" value="KHD77888.1"/>
    <property type="molecule type" value="Genomic_DNA"/>
</dbReference>
<reference evidence="12 13" key="1">
    <citation type="submission" date="2014-10" db="EMBL/GenBank/DDBJ databases">
        <title>Draft genome sequence of Actinoplanes utahensis NRRL 12052.</title>
        <authorList>
            <person name="Velasco-Bucheli B."/>
            <person name="del Cerro C."/>
            <person name="Hormigo D."/>
            <person name="Garcia J.L."/>
            <person name="Acebal C."/>
            <person name="Arroyo M."/>
            <person name="de la Mata I."/>
        </authorList>
    </citation>
    <scope>NUCLEOTIDE SEQUENCE [LARGE SCALE GENOMIC DNA]</scope>
    <source>
        <strain evidence="12 13">NRRL 12052</strain>
    </source>
</reference>